<organism evidence="1 2">
    <name type="scientific">Brachionus plicatilis</name>
    <name type="common">Marine rotifer</name>
    <name type="synonym">Brachionus muelleri</name>
    <dbReference type="NCBI Taxonomy" id="10195"/>
    <lineage>
        <taxon>Eukaryota</taxon>
        <taxon>Metazoa</taxon>
        <taxon>Spiralia</taxon>
        <taxon>Gnathifera</taxon>
        <taxon>Rotifera</taxon>
        <taxon>Eurotatoria</taxon>
        <taxon>Monogononta</taxon>
        <taxon>Pseudotrocha</taxon>
        <taxon>Ploima</taxon>
        <taxon>Brachionidae</taxon>
        <taxon>Brachionus</taxon>
    </lineage>
</organism>
<accession>A0A3M7SW76</accession>
<gene>
    <name evidence="1" type="ORF">BpHYR1_044386</name>
</gene>
<proteinExistence type="predicted"/>
<dbReference type="Proteomes" id="UP000276133">
    <property type="component" value="Unassembled WGS sequence"/>
</dbReference>
<sequence>MLELLNKTILINIIERKTKKTFKLNFFLKINNIDLSDQLFYLSIFDLKWLKCYIFVNGRFSEHSKIIFYLNRFGYDYMIHLLTLSGSPTRRIGNFMTT</sequence>
<evidence type="ECO:0000313" key="2">
    <source>
        <dbReference type="Proteomes" id="UP000276133"/>
    </source>
</evidence>
<keyword evidence="2" id="KW-1185">Reference proteome</keyword>
<protein>
    <submittedName>
        <fullName evidence="1">Uncharacterized protein</fullName>
    </submittedName>
</protein>
<evidence type="ECO:0000313" key="1">
    <source>
        <dbReference type="EMBL" id="RNA39848.1"/>
    </source>
</evidence>
<dbReference type="EMBL" id="REGN01000700">
    <property type="protein sequence ID" value="RNA39848.1"/>
    <property type="molecule type" value="Genomic_DNA"/>
</dbReference>
<comment type="caution">
    <text evidence="1">The sequence shown here is derived from an EMBL/GenBank/DDBJ whole genome shotgun (WGS) entry which is preliminary data.</text>
</comment>
<name>A0A3M7SW76_BRAPC</name>
<reference evidence="1 2" key="1">
    <citation type="journal article" date="2018" name="Sci. Rep.">
        <title>Genomic signatures of local adaptation to the degree of environmental predictability in rotifers.</title>
        <authorList>
            <person name="Franch-Gras L."/>
            <person name="Hahn C."/>
            <person name="Garcia-Roger E.M."/>
            <person name="Carmona M.J."/>
            <person name="Serra M."/>
            <person name="Gomez A."/>
        </authorList>
    </citation>
    <scope>NUCLEOTIDE SEQUENCE [LARGE SCALE GENOMIC DNA]</scope>
    <source>
        <strain evidence="1">HYR1</strain>
    </source>
</reference>
<dbReference type="AlphaFoldDB" id="A0A3M7SW76"/>